<organism evidence="1 2">
    <name type="scientific">Eumeta variegata</name>
    <name type="common">Bagworm moth</name>
    <name type="synonym">Eumeta japonica</name>
    <dbReference type="NCBI Taxonomy" id="151549"/>
    <lineage>
        <taxon>Eukaryota</taxon>
        <taxon>Metazoa</taxon>
        <taxon>Ecdysozoa</taxon>
        <taxon>Arthropoda</taxon>
        <taxon>Hexapoda</taxon>
        <taxon>Insecta</taxon>
        <taxon>Pterygota</taxon>
        <taxon>Neoptera</taxon>
        <taxon>Endopterygota</taxon>
        <taxon>Lepidoptera</taxon>
        <taxon>Glossata</taxon>
        <taxon>Ditrysia</taxon>
        <taxon>Tineoidea</taxon>
        <taxon>Psychidae</taxon>
        <taxon>Oiketicinae</taxon>
        <taxon>Eumeta</taxon>
    </lineage>
</organism>
<name>A0A4C1VD01_EUMVA</name>
<evidence type="ECO:0000313" key="1">
    <source>
        <dbReference type="EMBL" id="GBP36513.1"/>
    </source>
</evidence>
<sequence>MPSWRKGVLGLERQSNRDRLRAAAADAGPLPSPLIRAHGSVTITDFTAERAGPRRRGDFAGPRDVPARDCRPTCATVRLMNATR</sequence>
<dbReference type="AlphaFoldDB" id="A0A4C1VD01"/>
<evidence type="ECO:0000313" key="2">
    <source>
        <dbReference type="Proteomes" id="UP000299102"/>
    </source>
</evidence>
<gene>
    <name evidence="1" type="ORF">EVAR_8346_1</name>
</gene>
<comment type="caution">
    <text evidence="1">The sequence shown here is derived from an EMBL/GenBank/DDBJ whole genome shotgun (WGS) entry which is preliminary data.</text>
</comment>
<proteinExistence type="predicted"/>
<keyword evidence="2" id="KW-1185">Reference proteome</keyword>
<dbReference type="Proteomes" id="UP000299102">
    <property type="component" value="Unassembled WGS sequence"/>
</dbReference>
<reference evidence="1 2" key="1">
    <citation type="journal article" date="2019" name="Commun. Biol.">
        <title>The bagworm genome reveals a unique fibroin gene that provides high tensile strength.</title>
        <authorList>
            <person name="Kono N."/>
            <person name="Nakamura H."/>
            <person name="Ohtoshi R."/>
            <person name="Tomita M."/>
            <person name="Numata K."/>
            <person name="Arakawa K."/>
        </authorList>
    </citation>
    <scope>NUCLEOTIDE SEQUENCE [LARGE SCALE GENOMIC DNA]</scope>
</reference>
<protein>
    <submittedName>
        <fullName evidence="1">Uncharacterized protein</fullName>
    </submittedName>
</protein>
<dbReference type="EMBL" id="BGZK01000319">
    <property type="protein sequence ID" value="GBP36513.1"/>
    <property type="molecule type" value="Genomic_DNA"/>
</dbReference>
<accession>A0A4C1VD01</accession>